<keyword evidence="4" id="KW-0805">Transcription regulation</keyword>
<dbReference type="Pfam" id="PF00439">
    <property type="entry name" value="Bromodomain"/>
    <property type="match status" value="2"/>
</dbReference>
<dbReference type="AlphaFoldDB" id="A0AAN7ZWP2"/>
<dbReference type="PROSITE" id="PS00633">
    <property type="entry name" value="BROMODOMAIN_1"/>
    <property type="match status" value="1"/>
</dbReference>
<dbReference type="EMBL" id="JAWIZZ010000074">
    <property type="protein sequence ID" value="KAK5773536.1"/>
    <property type="molecule type" value="Genomic_DNA"/>
</dbReference>
<dbReference type="PROSITE" id="PS50014">
    <property type="entry name" value="BROMODOMAIN_2"/>
    <property type="match status" value="2"/>
</dbReference>
<evidence type="ECO:0000256" key="5">
    <source>
        <dbReference type="ARBA" id="ARBA00023117"/>
    </source>
</evidence>
<feature type="compositionally biased region" description="Polar residues" evidence="9">
    <location>
        <begin position="8"/>
        <end position="17"/>
    </location>
</feature>
<dbReference type="Gene3D" id="1.20.920.10">
    <property type="entry name" value="Bromodomain-like"/>
    <property type="match status" value="2"/>
</dbReference>
<feature type="domain" description="Bromo" evidence="10">
    <location>
        <begin position="211"/>
        <end position="281"/>
    </location>
</feature>
<dbReference type="InterPro" id="IPR037382">
    <property type="entry name" value="Rsc/polybromo"/>
</dbReference>
<evidence type="ECO:0000256" key="4">
    <source>
        <dbReference type="ARBA" id="ARBA00023015"/>
    </source>
</evidence>
<keyword evidence="12" id="KW-1185">Reference proteome</keyword>
<keyword evidence="6" id="KW-0804">Transcription</keyword>
<protein>
    <recommendedName>
        <fullName evidence="10">Bromo domain-containing protein</fullName>
    </recommendedName>
</protein>
<evidence type="ECO:0000256" key="2">
    <source>
        <dbReference type="ARBA" id="ARBA00022737"/>
    </source>
</evidence>
<comment type="subcellular location">
    <subcellularLocation>
        <location evidence="1">Nucleus</location>
    </subcellularLocation>
</comment>
<evidence type="ECO:0000259" key="10">
    <source>
        <dbReference type="PROSITE" id="PS50014"/>
    </source>
</evidence>
<organism evidence="11 12">
    <name type="scientific">Arxiozyma heterogenica</name>
    <dbReference type="NCBI Taxonomy" id="278026"/>
    <lineage>
        <taxon>Eukaryota</taxon>
        <taxon>Fungi</taxon>
        <taxon>Dikarya</taxon>
        <taxon>Ascomycota</taxon>
        <taxon>Saccharomycotina</taxon>
        <taxon>Saccharomycetes</taxon>
        <taxon>Saccharomycetales</taxon>
        <taxon>Saccharomycetaceae</taxon>
        <taxon>Arxiozyma</taxon>
    </lineage>
</organism>
<evidence type="ECO:0000256" key="1">
    <source>
        <dbReference type="ARBA" id="ARBA00004123"/>
    </source>
</evidence>
<dbReference type="GO" id="GO:0006368">
    <property type="term" value="P:transcription elongation by RNA polymerase II"/>
    <property type="evidence" value="ECO:0007669"/>
    <property type="project" value="TreeGrafter"/>
</dbReference>
<comment type="caution">
    <text evidence="11">The sequence shown here is derived from an EMBL/GenBank/DDBJ whole genome shotgun (WGS) entry which is preliminary data.</text>
</comment>
<dbReference type="SUPFAM" id="SSF47370">
    <property type="entry name" value="Bromodomain"/>
    <property type="match status" value="2"/>
</dbReference>
<dbReference type="InterPro" id="IPR018359">
    <property type="entry name" value="Bromodomain_CS"/>
</dbReference>
<gene>
    <name evidence="11" type="ORF">RI543_005165</name>
</gene>
<dbReference type="InterPro" id="IPR001487">
    <property type="entry name" value="Bromodomain"/>
</dbReference>
<evidence type="ECO:0000256" key="3">
    <source>
        <dbReference type="ARBA" id="ARBA00022853"/>
    </source>
</evidence>
<feature type="domain" description="Bromo" evidence="10">
    <location>
        <begin position="81"/>
        <end position="150"/>
    </location>
</feature>
<name>A0AAN7ZWP2_9SACH</name>
<evidence type="ECO:0000313" key="12">
    <source>
        <dbReference type="Proteomes" id="UP001306508"/>
    </source>
</evidence>
<dbReference type="Proteomes" id="UP001306508">
    <property type="component" value="Unassembled WGS sequence"/>
</dbReference>
<dbReference type="InterPro" id="IPR036427">
    <property type="entry name" value="Bromodomain-like_sf"/>
</dbReference>
<dbReference type="GO" id="GO:0016586">
    <property type="term" value="C:RSC-type complex"/>
    <property type="evidence" value="ECO:0007669"/>
    <property type="project" value="InterPro"/>
</dbReference>
<dbReference type="InterPro" id="IPR054551">
    <property type="entry name" value="RSC4_Ig-like"/>
</dbReference>
<dbReference type="Pfam" id="PF24189">
    <property type="entry name" value="Ig_RSC4"/>
    <property type="match status" value="1"/>
</dbReference>
<keyword evidence="5 8" id="KW-0103">Bromodomain</keyword>
<dbReference type="PANTHER" id="PTHR16062:SF13">
    <property type="entry name" value="CHROMATIN STRUCTURE-REMODELING COMPLEX SUBUNIT RSC4"/>
    <property type="match status" value="1"/>
</dbReference>
<evidence type="ECO:0000256" key="6">
    <source>
        <dbReference type="ARBA" id="ARBA00023163"/>
    </source>
</evidence>
<keyword evidence="2" id="KW-0677">Repeat</keyword>
<feature type="region of interest" description="Disordered" evidence="9">
    <location>
        <begin position="1"/>
        <end position="34"/>
    </location>
</feature>
<proteinExistence type="predicted"/>
<dbReference type="GO" id="GO:0006338">
    <property type="term" value="P:chromatin remodeling"/>
    <property type="evidence" value="ECO:0007669"/>
    <property type="project" value="InterPro"/>
</dbReference>
<accession>A0AAN7ZWP2</accession>
<evidence type="ECO:0000256" key="9">
    <source>
        <dbReference type="SAM" id="MobiDB-lite"/>
    </source>
</evidence>
<dbReference type="CDD" id="cd04369">
    <property type="entry name" value="Bromodomain"/>
    <property type="match status" value="2"/>
</dbReference>
<dbReference type="PANTHER" id="PTHR16062">
    <property type="entry name" value="SWI/SNF-RELATED"/>
    <property type="match status" value="1"/>
</dbReference>
<keyword evidence="3" id="KW-0156">Chromatin regulator</keyword>
<evidence type="ECO:0000313" key="11">
    <source>
        <dbReference type="EMBL" id="KAK5773536.1"/>
    </source>
</evidence>
<dbReference type="GO" id="GO:0003682">
    <property type="term" value="F:chromatin binding"/>
    <property type="evidence" value="ECO:0007669"/>
    <property type="project" value="TreeGrafter"/>
</dbReference>
<dbReference type="PRINTS" id="PR00503">
    <property type="entry name" value="BROMODOMAIN"/>
</dbReference>
<evidence type="ECO:0000256" key="7">
    <source>
        <dbReference type="ARBA" id="ARBA00023242"/>
    </source>
</evidence>
<feature type="region of interest" description="Disordered" evidence="9">
    <location>
        <begin position="546"/>
        <end position="566"/>
    </location>
</feature>
<dbReference type="SMART" id="SM00297">
    <property type="entry name" value="BROMO"/>
    <property type="match status" value="2"/>
</dbReference>
<feature type="compositionally biased region" description="Low complexity" evidence="9">
    <location>
        <begin position="553"/>
        <end position="566"/>
    </location>
</feature>
<reference evidence="12" key="1">
    <citation type="submission" date="2023-07" db="EMBL/GenBank/DDBJ databases">
        <title>A draft genome of Kazachstania heterogenica Y-27499.</title>
        <authorList>
            <person name="Donic C."/>
            <person name="Kralova J.S."/>
            <person name="Fidel L."/>
            <person name="Ben-Dor S."/>
            <person name="Jung S."/>
        </authorList>
    </citation>
    <scope>NUCLEOTIDE SEQUENCE [LARGE SCALE GENOMIC DNA]</scope>
    <source>
        <strain evidence="12">Y27499</strain>
    </source>
</reference>
<sequence>MPPKKSRNTNNANGTADSNEESGRRETPKYVAGKNPRRQDFVPVIYDKPLKPDSELYRDLNWNIPEFNRFISFTIDNLIDLYRPIFKDFIKLPSRKFHPQYYYKVDQPMSLKEIKSRNYEYNGGCRDFLLDLELLAKNCNSFNEEDSLIVKNSYQVVNYVKYEVIKGKNFKRNYLINKDVKQRLLKQINKLIDSTEREIIKDMNHGDRSGRNFKPSEPFLEYVDREELAEYYEVVHRPMALNEVVRNLESDKYTTIYDCIIDVLLIFDNAQVFNDADSPIYESSKLLLKYFDYLLNHIFFPELQDSKERGEITLEYNKINYIASGNSNSSNNINNIHSNIVTGFGGNINLINGGLINKDTDTSGGLAHFLGLPFSNETDDYDLNHLEGLGNGYTKTLLSANGDYLLGPNFRINSRDNNKMESNKRQKLDMSEEKPEVLKFNILKSLQKTFVSKDHEILKEPFELIKQISISSSMDAYQQAVYPAPNSRPPYAQNWLDYTFDMKKLNKHENMYTLSVQPNQTSLLMDVSLNISNLNNSLIVNNTEVPSIKPATSSPSQQQQQPQAQSIDNAQTLNQNSKDNDEDKSERYSLSLVEGTNKIQFKTSTQVTTEIFIVWINVLP</sequence>
<keyword evidence="7" id="KW-0539">Nucleus</keyword>
<evidence type="ECO:0000256" key="8">
    <source>
        <dbReference type="PROSITE-ProRule" id="PRU00035"/>
    </source>
</evidence>